<dbReference type="Gene3D" id="3.40.50.2300">
    <property type="match status" value="1"/>
</dbReference>
<keyword evidence="8" id="KW-1185">Reference proteome</keyword>
<dbReference type="PROSITE" id="PS50887">
    <property type="entry name" value="GGDEF"/>
    <property type="match status" value="1"/>
</dbReference>
<dbReference type="Proteomes" id="UP000631300">
    <property type="component" value="Unassembled WGS sequence"/>
</dbReference>
<evidence type="ECO:0000256" key="3">
    <source>
        <dbReference type="ARBA" id="ARBA00034247"/>
    </source>
</evidence>
<dbReference type="GO" id="GO:0005886">
    <property type="term" value="C:plasma membrane"/>
    <property type="evidence" value="ECO:0007669"/>
    <property type="project" value="TreeGrafter"/>
</dbReference>
<comment type="catalytic activity">
    <reaction evidence="3">
        <text>2 GTP = 3',3'-c-di-GMP + 2 diphosphate</text>
        <dbReference type="Rhea" id="RHEA:24898"/>
        <dbReference type="ChEBI" id="CHEBI:33019"/>
        <dbReference type="ChEBI" id="CHEBI:37565"/>
        <dbReference type="ChEBI" id="CHEBI:58805"/>
        <dbReference type="EC" id="2.7.7.65"/>
    </reaction>
</comment>
<feature type="domain" description="Response regulatory" evidence="5">
    <location>
        <begin position="15"/>
        <end position="130"/>
    </location>
</feature>
<evidence type="ECO:0000256" key="2">
    <source>
        <dbReference type="ARBA" id="ARBA00012528"/>
    </source>
</evidence>
<dbReference type="SUPFAM" id="SSF55073">
    <property type="entry name" value="Nucleotide cyclase"/>
    <property type="match status" value="1"/>
</dbReference>
<evidence type="ECO:0000313" key="8">
    <source>
        <dbReference type="Proteomes" id="UP000631300"/>
    </source>
</evidence>
<dbReference type="AlphaFoldDB" id="A0A918N110"/>
<evidence type="ECO:0000313" key="7">
    <source>
        <dbReference type="EMBL" id="GGW92236.1"/>
    </source>
</evidence>
<name>A0A918N110_9ALTE</name>
<dbReference type="InterPro" id="IPR050469">
    <property type="entry name" value="Diguanylate_Cyclase"/>
</dbReference>
<evidence type="ECO:0000256" key="4">
    <source>
        <dbReference type="PROSITE-ProRule" id="PRU00169"/>
    </source>
</evidence>
<dbReference type="GO" id="GO:0043709">
    <property type="term" value="P:cell adhesion involved in single-species biofilm formation"/>
    <property type="evidence" value="ECO:0007669"/>
    <property type="project" value="TreeGrafter"/>
</dbReference>
<evidence type="ECO:0000256" key="1">
    <source>
        <dbReference type="ARBA" id="ARBA00001946"/>
    </source>
</evidence>
<gene>
    <name evidence="7" type="primary">ydeH</name>
    <name evidence="7" type="ORF">GCM10007391_28200</name>
</gene>
<comment type="caution">
    <text evidence="7">The sequence shown here is derived from an EMBL/GenBank/DDBJ whole genome shotgun (WGS) entry which is preliminary data.</text>
</comment>
<dbReference type="InterPro" id="IPR029787">
    <property type="entry name" value="Nucleotide_cyclase"/>
</dbReference>
<dbReference type="Pfam" id="PF00990">
    <property type="entry name" value="GGDEF"/>
    <property type="match status" value="1"/>
</dbReference>
<protein>
    <recommendedName>
        <fullName evidence="2">diguanylate cyclase</fullName>
        <ecNumber evidence="2">2.7.7.65</ecNumber>
    </recommendedName>
</protein>
<reference evidence="7" key="1">
    <citation type="journal article" date="2014" name="Int. J. Syst. Evol. Microbiol.">
        <title>Complete genome sequence of Corynebacterium casei LMG S-19264T (=DSM 44701T), isolated from a smear-ripened cheese.</title>
        <authorList>
            <consortium name="US DOE Joint Genome Institute (JGI-PGF)"/>
            <person name="Walter F."/>
            <person name="Albersmeier A."/>
            <person name="Kalinowski J."/>
            <person name="Ruckert C."/>
        </authorList>
    </citation>
    <scope>NUCLEOTIDE SEQUENCE</scope>
    <source>
        <strain evidence="7">KCTC 22164</strain>
    </source>
</reference>
<dbReference type="PANTHER" id="PTHR45138">
    <property type="entry name" value="REGULATORY COMPONENTS OF SENSORY TRANSDUCTION SYSTEM"/>
    <property type="match status" value="1"/>
</dbReference>
<organism evidence="7 8">
    <name type="scientific">Alteromonas halophila</name>
    <dbReference type="NCBI Taxonomy" id="516698"/>
    <lineage>
        <taxon>Bacteria</taxon>
        <taxon>Pseudomonadati</taxon>
        <taxon>Pseudomonadota</taxon>
        <taxon>Gammaproteobacteria</taxon>
        <taxon>Alteromonadales</taxon>
        <taxon>Alteromonadaceae</taxon>
        <taxon>Alteromonas/Salinimonas group</taxon>
        <taxon>Alteromonas</taxon>
    </lineage>
</organism>
<proteinExistence type="predicted"/>
<reference evidence="7" key="2">
    <citation type="submission" date="2020-09" db="EMBL/GenBank/DDBJ databases">
        <authorList>
            <person name="Sun Q."/>
            <person name="Kim S."/>
        </authorList>
    </citation>
    <scope>NUCLEOTIDE SEQUENCE</scope>
    <source>
        <strain evidence="7">KCTC 22164</strain>
    </source>
</reference>
<feature type="domain" description="GGDEF" evidence="6">
    <location>
        <begin position="173"/>
        <end position="309"/>
    </location>
</feature>
<sequence>MSAENLQPRPFKQCHVLIVDDQDTSRLVTEEVLCNEVICSSLSTANNIVEECHKHRPDLILMDVDMPGVTGFDACKNLNDDEALRHIPVIFVTASVSDEDQCNCWACGCVDFIPKPINATTLWNRVRTHLSNVVKTELLEKLIYIDRLTGAYSRHYYEDHLPAVERHAKRTQSPVSFVLFDIDHFKQYNDHYGHQQGDKCLRDVALLAKGSLSRPLDKLIRLGGEEFLVVLPETDHEGAVHVADHLRQTIYEAAIPHKPVALQRVTVSAGVATMTSGSRMSSDSTIALADEQLYRAKDKGRNAVAAHRPDN</sequence>
<evidence type="ECO:0000259" key="5">
    <source>
        <dbReference type="PROSITE" id="PS50110"/>
    </source>
</evidence>
<feature type="modified residue" description="4-aspartylphosphate" evidence="4">
    <location>
        <position position="63"/>
    </location>
</feature>
<dbReference type="PROSITE" id="PS50110">
    <property type="entry name" value="RESPONSE_REGULATORY"/>
    <property type="match status" value="1"/>
</dbReference>
<dbReference type="PANTHER" id="PTHR45138:SF9">
    <property type="entry name" value="DIGUANYLATE CYCLASE DGCM-RELATED"/>
    <property type="match status" value="1"/>
</dbReference>
<dbReference type="Pfam" id="PF00072">
    <property type="entry name" value="Response_reg"/>
    <property type="match status" value="1"/>
</dbReference>
<dbReference type="InterPro" id="IPR043128">
    <property type="entry name" value="Rev_trsase/Diguanyl_cyclase"/>
</dbReference>
<dbReference type="GO" id="GO:0000160">
    <property type="term" value="P:phosphorelay signal transduction system"/>
    <property type="evidence" value="ECO:0007669"/>
    <property type="project" value="InterPro"/>
</dbReference>
<dbReference type="GO" id="GO:0052621">
    <property type="term" value="F:diguanylate cyclase activity"/>
    <property type="evidence" value="ECO:0007669"/>
    <property type="project" value="UniProtKB-EC"/>
</dbReference>
<dbReference type="InterPro" id="IPR011006">
    <property type="entry name" value="CheY-like_superfamily"/>
</dbReference>
<dbReference type="SUPFAM" id="SSF52172">
    <property type="entry name" value="CheY-like"/>
    <property type="match status" value="1"/>
</dbReference>
<dbReference type="Gene3D" id="3.30.70.270">
    <property type="match status" value="1"/>
</dbReference>
<accession>A0A918N110</accession>
<dbReference type="EMBL" id="BMXP01000008">
    <property type="protein sequence ID" value="GGW92236.1"/>
    <property type="molecule type" value="Genomic_DNA"/>
</dbReference>
<dbReference type="EC" id="2.7.7.65" evidence="2"/>
<dbReference type="SMART" id="SM00448">
    <property type="entry name" value="REC"/>
    <property type="match status" value="1"/>
</dbReference>
<dbReference type="InterPro" id="IPR000160">
    <property type="entry name" value="GGDEF_dom"/>
</dbReference>
<evidence type="ECO:0000259" key="6">
    <source>
        <dbReference type="PROSITE" id="PS50887"/>
    </source>
</evidence>
<dbReference type="RefSeq" id="WP_189407543.1">
    <property type="nucleotide sequence ID" value="NZ_BMXP01000008.1"/>
</dbReference>
<dbReference type="FunFam" id="3.30.70.270:FF:000001">
    <property type="entry name" value="Diguanylate cyclase domain protein"/>
    <property type="match status" value="1"/>
</dbReference>
<keyword evidence="4" id="KW-0597">Phosphoprotein</keyword>
<dbReference type="NCBIfam" id="TIGR00254">
    <property type="entry name" value="GGDEF"/>
    <property type="match status" value="1"/>
</dbReference>
<dbReference type="GO" id="GO:1902201">
    <property type="term" value="P:negative regulation of bacterial-type flagellum-dependent cell motility"/>
    <property type="evidence" value="ECO:0007669"/>
    <property type="project" value="TreeGrafter"/>
</dbReference>
<dbReference type="CDD" id="cd01949">
    <property type="entry name" value="GGDEF"/>
    <property type="match status" value="1"/>
</dbReference>
<dbReference type="InterPro" id="IPR001789">
    <property type="entry name" value="Sig_transdc_resp-reg_receiver"/>
</dbReference>
<comment type="cofactor">
    <cofactor evidence="1">
        <name>Mg(2+)</name>
        <dbReference type="ChEBI" id="CHEBI:18420"/>
    </cofactor>
</comment>
<dbReference type="SMART" id="SM00267">
    <property type="entry name" value="GGDEF"/>
    <property type="match status" value="1"/>
</dbReference>